<sequence length="279" mass="31925">MPTRLLHTQTGTLCNRDEQISKFTGSQQYNRLLSLAMSYDPVERVGRIHADVSRYFLFVMFSHRWGKGEPLLHDIQGRSIYDMTRSDGVKKLQKFCLTAFKRGYLWAWSDTCCIDKDSSAELQEAIGSMFGWYRRSALTIVYLADVPEAGSFTTSQWFGRGWTLQELLAPRTILFYTRTWSLYKNIESSNHKTDAAILEELAGATRIESRFLTDFTPGMDDARSRLRWASSRRTTRPEDVAYSLFGILPVLYGESAEFALGRLLGEVISQSGDISMLDW</sequence>
<feature type="non-terminal residue" evidence="2">
    <location>
        <position position="279"/>
    </location>
</feature>
<dbReference type="AlphaFoldDB" id="A0A0C3IS53"/>
<name>A0A0C3IS53_PISTI</name>
<organism evidence="2 3">
    <name type="scientific">Pisolithus tinctorius Marx 270</name>
    <dbReference type="NCBI Taxonomy" id="870435"/>
    <lineage>
        <taxon>Eukaryota</taxon>
        <taxon>Fungi</taxon>
        <taxon>Dikarya</taxon>
        <taxon>Basidiomycota</taxon>
        <taxon>Agaricomycotina</taxon>
        <taxon>Agaricomycetes</taxon>
        <taxon>Agaricomycetidae</taxon>
        <taxon>Boletales</taxon>
        <taxon>Sclerodermatineae</taxon>
        <taxon>Pisolithaceae</taxon>
        <taxon>Pisolithus</taxon>
    </lineage>
</organism>
<dbReference type="Proteomes" id="UP000054217">
    <property type="component" value="Unassembled WGS sequence"/>
</dbReference>
<accession>A0A0C3IS53</accession>
<dbReference type="PANTHER" id="PTHR10622">
    <property type="entry name" value="HET DOMAIN-CONTAINING PROTEIN"/>
    <property type="match status" value="1"/>
</dbReference>
<dbReference type="InParanoid" id="A0A0C3IS53"/>
<reference evidence="3" key="2">
    <citation type="submission" date="2015-01" db="EMBL/GenBank/DDBJ databases">
        <title>Evolutionary Origins and Diversification of the Mycorrhizal Mutualists.</title>
        <authorList>
            <consortium name="DOE Joint Genome Institute"/>
            <consortium name="Mycorrhizal Genomics Consortium"/>
            <person name="Kohler A."/>
            <person name="Kuo A."/>
            <person name="Nagy L.G."/>
            <person name="Floudas D."/>
            <person name="Copeland A."/>
            <person name="Barry K.W."/>
            <person name="Cichocki N."/>
            <person name="Veneault-Fourrey C."/>
            <person name="LaButti K."/>
            <person name="Lindquist E.A."/>
            <person name="Lipzen A."/>
            <person name="Lundell T."/>
            <person name="Morin E."/>
            <person name="Murat C."/>
            <person name="Riley R."/>
            <person name="Ohm R."/>
            <person name="Sun H."/>
            <person name="Tunlid A."/>
            <person name="Henrissat B."/>
            <person name="Grigoriev I.V."/>
            <person name="Hibbett D.S."/>
            <person name="Martin F."/>
        </authorList>
    </citation>
    <scope>NUCLEOTIDE SEQUENCE [LARGE SCALE GENOMIC DNA]</scope>
    <source>
        <strain evidence="3">Marx 270</strain>
    </source>
</reference>
<dbReference type="PANTHER" id="PTHR10622:SF10">
    <property type="entry name" value="HET DOMAIN-CONTAINING PROTEIN"/>
    <property type="match status" value="1"/>
</dbReference>
<feature type="domain" description="Heterokaryon incompatibility" evidence="1">
    <location>
        <begin position="58"/>
        <end position="145"/>
    </location>
</feature>
<dbReference type="OrthoDB" id="5303367at2759"/>
<protein>
    <recommendedName>
        <fullName evidence="1">Heterokaryon incompatibility domain-containing protein</fullName>
    </recommendedName>
</protein>
<dbReference type="HOGENOM" id="CLU_000288_138_0_1"/>
<keyword evidence="3" id="KW-1185">Reference proteome</keyword>
<dbReference type="Pfam" id="PF06985">
    <property type="entry name" value="HET"/>
    <property type="match status" value="1"/>
</dbReference>
<gene>
    <name evidence="2" type="ORF">M404DRAFT_55223</name>
</gene>
<proteinExistence type="predicted"/>
<reference evidence="2 3" key="1">
    <citation type="submission" date="2014-04" db="EMBL/GenBank/DDBJ databases">
        <authorList>
            <consortium name="DOE Joint Genome Institute"/>
            <person name="Kuo A."/>
            <person name="Kohler A."/>
            <person name="Costa M.D."/>
            <person name="Nagy L.G."/>
            <person name="Floudas D."/>
            <person name="Copeland A."/>
            <person name="Barry K.W."/>
            <person name="Cichocki N."/>
            <person name="Veneault-Fourrey C."/>
            <person name="LaButti K."/>
            <person name="Lindquist E.A."/>
            <person name="Lipzen A."/>
            <person name="Lundell T."/>
            <person name="Morin E."/>
            <person name="Murat C."/>
            <person name="Sun H."/>
            <person name="Tunlid A."/>
            <person name="Henrissat B."/>
            <person name="Grigoriev I.V."/>
            <person name="Hibbett D.S."/>
            <person name="Martin F."/>
            <person name="Nordberg H.P."/>
            <person name="Cantor M.N."/>
            <person name="Hua S.X."/>
        </authorList>
    </citation>
    <scope>NUCLEOTIDE SEQUENCE [LARGE SCALE GENOMIC DNA]</scope>
    <source>
        <strain evidence="2 3">Marx 270</strain>
    </source>
</reference>
<dbReference type="EMBL" id="KN832002">
    <property type="protein sequence ID" value="KIN99737.1"/>
    <property type="molecule type" value="Genomic_DNA"/>
</dbReference>
<evidence type="ECO:0000259" key="1">
    <source>
        <dbReference type="Pfam" id="PF06985"/>
    </source>
</evidence>
<evidence type="ECO:0000313" key="3">
    <source>
        <dbReference type="Proteomes" id="UP000054217"/>
    </source>
</evidence>
<dbReference type="STRING" id="870435.A0A0C3IS53"/>
<dbReference type="InterPro" id="IPR010730">
    <property type="entry name" value="HET"/>
</dbReference>
<evidence type="ECO:0000313" key="2">
    <source>
        <dbReference type="EMBL" id="KIN99737.1"/>
    </source>
</evidence>